<dbReference type="AlphaFoldDB" id="A0A1M2V7S8"/>
<accession>A0A1M2V7S8</accession>
<name>A0A1M2V7S8_TRAPU</name>
<sequence length="226" mass="26292">MAKMTIGNHAPNTLPKNDLFPELNPDDYPEINFWTRESWAPYLQNGEKYAFRNNKEHVRRYLQFASGDIIPKSRVVQMSADQRSLWVKYRTQGTMPDTWSQAGADILEDFRTEMYRRYLELIYCKDHYKLALFAGDRYPSWIRHRAPLIVKVEDTQGGRVPVVEDEEDKPHMVRIPKRSRPAGVAADDVRLPQAKHLQLSQESSVAYLKSNHNATADQFAHKMLSE</sequence>
<dbReference type="OrthoDB" id="2757125at2759"/>
<evidence type="ECO:0000313" key="2">
    <source>
        <dbReference type="Proteomes" id="UP000184267"/>
    </source>
</evidence>
<keyword evidence="2" id="KW-1185">Reference proteome</keyword>
<gene>
    <name evidence="1" type="ORF">TRAPUB_5728</name>
</gene>
<comment type="caution">
    <text evidence="1">The sequence shown here is derived from an EMBL/GenBank/DDBJ whole genome shotgun (WGS) entry which is preliminary data.</text>
</comment>
<reference evidence="1 2" key="1">
    <citation type="submission" date="2016-10" db="EMBL/GenBank/DDBJ databases">
        <title>Genome sequence of the basidiomycete white-rot fungus Trametes pubescens.</title>
        <authorList>
            <person name="Makela M.R."/>
            <person name="Granchi Z."/>
            <person name="Peng M."/>
            <person name="De Vries R.P."/>
            <person name="Grigoriev I."/>
            <person name="Riley R."/>
            <person name="Hilden K."/>
        </authorList>
    </citation>
    <scope>NUCLEOTIDE SEQUENCE [LARGE SCALE GENOMIC DNA]</scope>
    <source>
        <strain evidence="1 2">FBCC735</strain>
    </source>
</reference>
<proteinExistence type="predicted"/>
<organism evidence="1 2">
    <name type="scientific">Trametes pubescens</name>
    <name type="common">White-rot fungus</name>
    <dbReference type="NCBI Taxonomy" id="154538"/>
    <lineage>
        <taxon>Eukaryota</taxon>
        <taxon>Fungi</taxon>
        <taxon>Dikarya</taxon>
        <taxon>Basidiomycota</taxon>
        <taxon>Agaricomycotina</taxon>
        <taxon>Agaricomycetes</taxon>
        <taxon>Polyporales</taxon>
        <taxon>Polyporaceae</taxon>
        <taxon>Trametes</taxon>
    </lineage>
</organism>
<dbReference type="EMBL" id="MNAD01001603">
    <property type="protein sequence ID" value="OJT03603.1"/>
    <property type="molecule type" value="Genomic_DNA"/>
</dbReference>
<evidence type="ECO:0000313" key="1">
    <source>
        <dbReference type="EMBL" id="OJT03603.1"/>
    </source>
</evidence>
<protein>
    <submittedName>
        <fullName evidence="1">Uncharacterized protein</fullName>
    </submittedName>
</protein>
<dbReference type="Proteomes" id="UP000184267">
    <property type="component" value="Unassembled WGS sequence"/>
</dbReference>
<dbReference type="STRING" id="154538.A0A1M2V7S8"/>
<dbReference type="OMA" id="CETIQCY"/>